<sequence length="142" mass="15458">MTVAFWPTDLPQRVLVEGYSEGVGDGRLRQAMDAGPPKMRRRSSAATRPVRARLWVDFDGMARLKRFWAEGVAGGSLPFLFPDQTVDGLALLTDDSSQLLTESGAPLIITSWWLVMFGQEGLAFDAQGPALFGASFGLDILP</sequence>
<organism evidence="2 3">
    <name type="scientific">Xanthobacter autotrophicus (strain ATCC BAA-1158 / Py2)</name>
    <dbReference type="NCBI Taxonomy" id="78245"/>
    <lineage>
        <taxon>Bacteria</taxon>
        <taxon>Pseudomonadati</taxon>
        <taxon>Pseudomonadota</taxon>
        <taxon>Alphaproteobacteria</taxon>
        <taxon>Hyphomicrobiales</taxon>
        <taxon>Xanthobacteraceae</taxon>
        <taxon>Xanthobacter</taxon>
    </lineage>
</organism>
<gene>
    <name evidence="2" type="ordered locus">Xaut_3718</name>
</gene>
<dbReference type="eggNOG" id="ENOG503347S">
    <property type="taxonomic scope" value="Bacteria"/>
</dbReference>
<evidence type="ECO:0000256" key="1">
    <source>
        <dbReference type="SAM" id="MobiDB-lite"/>
    </source>
</evidence>
<accession>A7ILQ1</accession>
<name>A7ILQ1_XANP2</name>
<dbReference type="Proteomes" id="UP000002417">
    <property type="component" value="Chromosome"/>
</dbReference>
<dbReference type="AlphaFoldDB" id="A7ILQ1"/>
<feature type="region of interest" description="Disordered" evidence="1">
    <location>
        <begin position="27"/>
        <end position="46"/>
    </location>
</feature>
<evidence type="ECO:0000313" key="2">
    <source>
        <dbReference type="EMBL" id="ABS68944.1"/>
    </source>
</evidence>
<reference evidence="2 3" key="1">
    <citation type="submission" date="2007-07" db="EMBL/GenBank/DDBJ databases">
        <title>Complete sequence of chromosome of Xanthobacter autotrophicus Py2.</title>
        <authorList>
            <consortium name="US DOE Joint Genome Institute"/>
            <person name="Copeland A."/>
            <person name="Lucas S."/>
            <person name="Lapidus A."/>
            <person name="Barry K."/>
            <person name="Glavina del Rio T."/>
            <person name="Hammon N."/>
            <person name="Israni S."/>
            <person name="Dalin E."/>
            <person name="Tice H."/>
            <person name="Pitluck S."/>
            <person name="Sims D."/>
            <person name="Brettin T."/>
            <person name="Bruce D."/>
            <person name="Detter J.C."/>
            <person name="Han C."/>
            <person name="Tapia R."/>
            <person name="Brainard J."/>
            <person name="Schmutz J."/>
            <person name="Larimer F."/>
            <person name="Land M."/>
            <person name="Hauser L."/>
            <person name="Kyrpides N."/>
            <person name="Kim E."/>
            <person name="Ensigns S.A."/>
            <person name="Richardson P."/>
        </authorList>
    </citation>
    <scope>NUCLEOTIDE SEQUENCE [LARGE SCALE GENOMIC DNA]</scope>
    <source>
        <strain evidence="3">ATCC BAA-1158 / Py2</strain>
    </source>
</reference>
<dbReference type="OrthoDB" id="7858450at2"/>
<evidence type="ECO:0000313" key="3">
    <source>
        <dbReference type="Proteomes" id="UP000002417"/>
    </source>
</evidence>
<dbReference type="KEGG" id="xau:Xaut_3718"/>
<dbReference type="STRING" id="78245.Xaut_3718"/>
<proteinExistence type="predicted"/>
<dbReference type="EMBL" id="CP000781">
    <property type="protein sequence ID" value="ABS68944.1"/>
    <property type="molecule type" value="Genomic_DNA"/>
</dbReference>
<dbReference type="HOGENOM" id="CLU_150603_0_0_5"/>
<protein>
    <submittedName>
        <fullName evidence="2">Uncharacterized protein</fullName>
    </submittedName>
</protein>
<keyword evidence="3" id="KW-1185">Reference proteome</keyword>